<evidence type="ECO:0000256" key="5">
    <source>
        <dbReference type="ARBA" id="ARBA00024934"/>
    </source>
</evidence>
<keyword evidence="8" id="KW-0969">Cilium</keyword>
<evidence type="ECO:0000256" key="4">
    <source>
        <dbReference type="ARBA" id="ARBA00023143"/>
    </source>
</evidence>
<feature type="domain" description="Flagellar basal body rod protein N-terminal" evidence="7">
    <location>
        <begin position="16"/>
        <end position="39"/>
    </location>
</feature>
<dbReference type="InterPro" id="IPR001444">
    <property type="entry name" value="Flag_bb_rod_N"/>
</dbReference>
<keyword evidence="8" id="KW-0966">Cell projection</keyword>
<organism evidence="8 9">
    <name type="scientific">Undibacter mobilis</name>
    <dbReference type="NCBI Taxonomy" id="2292256"/>
    <lineage>
        <taxon>Bacteria</taxon>
        <taxon>Pseudomonadati</taxon>
        <taxon>Pseudomonadota</taxon>
        <taxon>Alphaproteobacteria</taxon>
        <taxon>Hyphomicrobiales</taxon>
        <taxon>Nitrobacteraceae</taxon>
        <taxon>Undibacter</taxon>
    </lineage>
</organism>
<dbReference type="EMBL" id="QRGO01000001">
    <property type="protein sequence ID" value="RDV05201.1"/>
    <property type="molecule type" value="Genomic_DNA"/>
</dbReference>
<evidence type="ECO:0000256" key="2">
    <source>
        <dbReference type="ARBA" id="ARBA00009677"/>
    </source>
</evidence>
<dbReference type="GO" id="GO:0030694">
    <property type="term" value="C:bacterial-type flagellum basal body, rod"/>
    <property type="evidence" value="ECO:0007669"/>
    <property type="project" value="InterPro"/>
</dbReference>
<comment type="subunit">
    <text evidence="6">The basal body constitutes a major portion of the flagellar organelle and consists of a number of rings mounted on a central rod.</text>
</comment>
<dbReference type="GO" id="GO:0071973">
    <property type="term" value="P:bacterial-type flagellum-dependent cell motility"/>
    <property type="evidence" value="ECO:0007669"/>
    <property type="project" value="InterPro"/>
</dbReference>
<comment type="function">
    <text evidence="5 6">Structural component of flagellum, the bacterial motility apparatus. Part of the rod structure of flagellar basal body.</text>
</comment>
<evidence type="ECO:0000313" key="8">
    <source>
        <dbReference type="EMBL" id="RDV05201.1"/>
    </source>
</evidence>
<keyword evidence="8" id="KW-0282">Flagellum</keyword>
<dbReference type="NCBIfam" id="NF004654">
    <property type="entry name" value="PRK06004.1"/>
    <property type="match status" value="1"/>
</dbReference>
<evidence type="ECO:0000256" key="1">
    <source>
        <dbReference type="ARBA" id="ARBA00004117"/>
    </source>
</evidence>
<dbReference type="AlphaFoldDB" id="A0A371BCX8"/>
<sequence length="137" mass="14678">MAITDVPILSMLRTKMSWAQERQKVLAQNVANSDTPNYRGRDLAAPKFDDAVAGTSRPVDQVTLAATTPGHIGGGMSLNGASKYATTKGGYEVRPGGNSVNLEDEMMKVASNQMEYQAATALYTRSLTLLKVALGKR</sequence>
<dbReference type="NCBIfam" id="TIGR01396">
    <property type="entry name" value="FlgB"/>
    <property type="match status" value="1"/>
</dbReference>
<proteinExistence type="inferred from homology"/>
<evidence type="ECO:0000259" key="7">
    <source>
        <dbReference type="Pfam" id="PF00460"/>
    </source>
</evidence>
<accession>A0A371BCX8</accession>
<dbReference type="Proteomes" id="UP000263993">
    <property type="component" value="Unassembled WGS sequence"/>
</dbReference>
<keyword evidence="4 6" id="KW-0975">Bacterial flagellum</keyword>
<evidence type="ECO:0000256" key="6">
    <source>
        <dbReference type="PIRNR" id="PIRNR002889"/>
    </source>
</evidence>
<dbReference type="InterPro" id="IPR006300">
    <property type="entry name" value="FlgB"/>
</dbReference>
<comment type="subcellular location">
    <subcellularLocation>
        <location evidence="1 6">Bacterial flagellum basal body</location>
    </subcellularLocation>
</comment>
<dbReference type="RefSeq" id="WP_115517228.1">
    <property type="nucleotide sequence ID" value="NZ_QRGO01000001.1"/>
</dbReference>
<evidence type="ECO:0000313" key="9">
    <source>
        <dbReference type="Proteomes" id="UP000263993"/>
    </source>
</evidence>
<name>A0A371BCX8_9BRAD</name>
<evidence type="ECO:0000256" key="3">
    <source>
        <dbReference type="ARBA" id="ARBA00014376"/>
    </source>
</evidence>
<comment type="similarity">
    <text evidence="2 6">Belongs to the flagella basal body rod proteins family.</text>
</comment>
<gene>
    <name evidence="8" type="ORF">DXH78_11865</name>
</gene>
<reference evidence="9" key="1">
    <citation type="submission" date="2018-08" db="EMBL/GenBank/DDBJ databases">
        <authorList>
            <person name="Kim S.-J."/>
            <person name="Jung G.-Y."/>
        </authorList>
    </citation>
    <scope>NUCLEOTIDE SEQUENCE [LARGE SCALE GENOMIC DNA]</scope>
    <source>
        <strain evidence="9">GY_H</strain>
    </source>
</reference>
<dbReference type="Pfam" id="PF00460">
    <property type="entry name" value="Flg_bb_rod"/>
    <property type="match status" value="1"/>
</dbReference>
<comment type="caution">
    <text evidence="8">The sequence shown here is derived from an EMBL/GenBank/DDBJ whole genome shotgun (WGS) entry which is preliminary data.</text>
</comment>
<dbReference type="PIRSF" id="PIRSF002889">
    <property type="entry name" value="Rod_FlgB"/>
    <property type="match status" value="1"/>
</dbReference>
<dbReference type="OrthoDB" id="9788334at2"/>
<protein>
    <recommendedName>
        <fullName evidence="3 6">Flagellar basal body rod protein FlgB</fullName>
    </recommendedName>
</protein>
<keyword evidence="9" id="KW-1185">Reference proteome</keyword>